<feature type="compositionally biased region" description="Basic residues" evidence="3">
    <location>
        <begin position="264"/>
        <end position="277"/>
    </location>
</feature>
<feature type="region of interest" description="Disordered" evidence="3">
    <location>
        <begin position="242"/>
        <end position="277"/>
    </location>
</feature>
<dbReference type="Pfam" id="PF01553">
    <property type="entry name" value="Acyltransferase"/>
    <property type="match status" value="1"/>
</dbReference>
<dbReference type="CDD" id="cd07989">
    <property type="entry name" value="LPLAT_AGPAT-like"/>
    <property type="match status" value="1"/>
</dbReference>
<keyword evidence="6" id="KW-1185">Reference proteome</keyword>
<evidence type="ECO:0000256" key="2">
    <source>
        <dbReference type="ARBA" id="ARBA00023315"/>
    </source>
</evidence>
<name>A0ABX7PNS8_9ACTN</name>
<accession>A0ABX7PNS8</accession>
<dbReference type="Proteomes" id="UP000662818">
    <property type="component" value="Chromosome"/>
</dbReference>
<gene>
    <name evidence="5" type="ORF">CFH99_17270</name>
</gene>
<protein>
    <submittedName>
        <fullName evidence="5">1-acyl-sn-glycerol-3-phosphate acyltransferase</fullName>
    </submittedName>
</protein>
<sequence length="277" mass="30355">MTVRKLQERRGWAFNIAVPIIKPVLKATTKREWIGGENIPESGGFIIALNHISHVDPLTAAHLVYDHGYKPRYLAKSGLFDNKVLGYFLRGAGQIPVKRETKDAVGAYAAAVDAVRNGQCVVIYPEATITRDPAMWPMKGKSGAARIALETGCPVIPVGQWGAQELLAPYTKNPHPVPRKKIVMRVGPPVQLDDLRAKERTGAVVNEATERIMAAITHQLELVRGEQAPAERYDMAVHGDRFKRGSAAGGSRRQLAASEEPKTRSRRFGVKKKKAAG</sequence>
<dbReference type="EMBL" id="CP022295">
    <property type="protein sequence ID" value="QSR27375.1"/>
    <property type="molecule type" value="Genomic_DNA"/>
</dbReference>
<keyword evidence="1" id="KW-0808">Transferase</keyword>
<evidence type="ECO:0000256" key="3">
    <source>
        <dbReference type="SAM" id="MobiDB-lite"/>
    </source>
</evidence>
<feature type="domain" description="Phospholipid/glycerol acyltransferase" evidence="4">
    <location>
        <begin position="45"/>
        <end position="163"/>
    </location>
</feature>
<dbReference type="PANTHER" id="PTHR10434">
    <property type="entry name" value="1-ACYL-SN-GLYCEROL-3-PHOSPHATE ACYLTRANSFERASE"/>
    <property type="match status" value="1"/>
</dbReference>
<evidence type="ECO:0000259" key="4">
    <source>
        <dbReference type="SMART" id="SM00563"/>
    </source>
</evidence>
<dbReference type="PANTHER" id="PTHR10434:SF55">
    <property type="entry name" value="POSSIBLE ACYLTRANSFERASE"/>
    <property type="match status" value="1"/>
</dbReference>
<dbReference type="InterPro" id="IPR002123">
    <property type="entry name" value="Plipid/glycerol_acylTrfase"/>
</dbReference>
<proteinExistence type="predicted"/>
<dbReference type="SMART" id="SM00563">
    <property type="entry name" value="PlsC"/>
    <property type="match status" value="1"/>
</dbReference>
<dbReference type="GO" id="GO:0016746">
    <property type="term" value="F:acyltransferase activity"/>
    <property type="evidence" value="ECO:0007669"/>
    <property type="project" value="UniProtKB-KW"/>
</dbReference>
<dbReference type="SUPFAM" id="SSF69593">
    <property type="entry name" value="Glycerol-3-phosphate (1)-acyltransferase"/>
    <property type="match status" value="1"/>
</dbReference>
<reference evidence="5 6" key="1">
    <citation type="submission" date="2017-06" db="EMBL/GenBank/DDBJ databases">
        <title>Complete Genome Sequence of the Soil Carbazole-Degrading Bacterium Nocardioides aromaticivorans IC177.</title>
        <authorList>
            <person name="Vejarano F."/>
            <person name="Suzuki-Minakuchi C."/>
            <person name="Ohtsubo Y."/>
            <person name="Tsuda M."/>
            <person name="Okada K."/>
            <person name="Nojiri H."/>
        </authorList>
    </citation>
    <scope>NUCLEOTIDE SEQUENCE [LARGE SCALE GENOMIC DNA]</scope>
    <source>
        <strain evidence="5 6">IC177</strain>
    </source>
</reference>
<evidence type="ECO:0000256" key="1">
    <source>
        <dbReference type="ARBA" id="ARBA00022679"/>
    </source>
</evidence>
<organism evidence="5 6">
    <name type="scientific">Nocardioides aromaticivorans</name>
    <dbReference type="NCBI Taxonomy" id="200618"/>
    <lineage>
        <taxon>Bacteria</taxon>
        <taxon>Bacillati</taxon>
        <taxon>Actinomycetota</taxon>
        <taxon>Actinomycetes</taxon>
        <taxon>Propionibacteriales</taxon>
        <taxon>Nocardioidaceae</taxon>
        <taxon>Nocardioides</taxon>
    </lineage>
</organism>
<evidence type="ECO:0000313" key="5">
    <source>
        <dbReference type="EMBL" id="QSR27375.1"/>
    </source>
</evidence>
<keyword evidence="2 5" id="KW-0012">Acyltransferase</keyword>
<evidence type="ECO:0000313" key="6">
    <source>
        <dbReference type="Proteomes" id="UP000662818"/>
    </source>
</evidence>